<dbReference type="GO" id="GO:0061136">
    <property type="term" value="P:regulation of proteasomal protein catabolic process"/>
    <property type="evidence" value="ECO:0007669"/>
    <property type="project" value="TreeGrafter"/>
</dbReference>
<dbReference type="InterPro" id="IPR028889">
    <property type="entry name" value="USP"/>
</dbReference>
<dbReference type="PROSITE" id="PS00972">
    <property type="entry name" value="USP_1"/>
    <property type="match status" value="1"/>
</dbReference>
<evidence type="ECO:0000256" key="6">
    <source>
        <dbReference type="ARBA" id="ARBA00022807"/>
    </source>
</evidence>
<sequence length="1300" mass="147333">MSLRPPPPPPPDYQSNESNYKINPTITIKSNPPVQTIPNLISSIWPHQLYIYDLNNTKGTSWENLPKETIQKELLDQDIKYPTLSLKEIDSIKPDHLSIFCPIEWKWLIIIINQNQNHEPLMNLCQTSRNQSPPAIIDQEIGIQIKPKSNGIHFFEVFKNLIETGQIKLDPISIFDNSDENYLKEKKLGWDLCKCIHCDQTIIISPLQNSIDSIFPKVIADALTQQARVTNTNHQSNSNGERLSPEQAVYKAWHTVFIVIQNALIEGKLSPLPLDGKSISVRMPWTPTSQKIWSCLGAERREGSDGRPILKLPSLNVRTDEGRKTRAKWVRALIEVSVFLRHLKLKHPHVLESYKTSYQVPLTLKPANEYILEMLGGDNIPRTKIPTNWKKINGIHPAEKAYQRLGLIPETDEEVLIYSYKLQSSIYPIYQYLFFQSILDIYQLDPDNQILDKFVRYLLSKGAVGLSETKESWNLICGPENQLDLENEELIATGFNQKLELADQDMNTKLQLRNALKNLVFANPSNQLLRALLDSTSTLSNDSTGSGIGMKNEMDLEKAYSTLGDVVPETDDEFLWVAYMVAISDQPGQKKVLKQAIETIAKHRNSELIKNKLLFQEIEENGSNNLPNMDVVPYSPPTMINYDLPAGLNNIGNTCYLNSLLQYFFSVRELREVLLRFPEYAQELAEVDDEPEKEWKRVGGRVVSKPEVARSKQFASQLQNLFQEMITTKHSAVTPERELAFLALVIPKEESTIRTDEEKNKNHQNANDSSASTDATLVDDRSTFIGPMNNPHMTTSLAVHATSPSSTVLGKRKSESSDTEDDLEMCVTRDVEMEMEKEETTVQTPEDINMAGTTPIPIPVHSQTLHFKSFNTSDDVVEGLRPILPSRAQTLPINKDETNANDSGQEPIVIDLTDEVPNAALPPPLPPRPNRNRSLAVTDNGSHMMFGRQNDVSECMDNCLFQIQAALDETKLSASVGEEGNIVKSLFYGRTRQSLVFGGPEGKISMKEEPFAYLLVDVAEEGRDLYDALDRVFDESEVDVEDGKAIRRVGLVHLPPILQIQLQRVQFDRSTHTVFKSNAYLKFEEKLRMDRYLEPEPDDEAGIERRARTLGCRKEIESLRCRVKELTANVAGGKRTSSALLRDLHTILNLTTPIPTLAEFFGDLIGPEEVNFLATEADAIEEEVERVNKRVAGLKEEVEEMWKMESRQGCEYRLVSLFMHRGTASGGHYWAIQRQLPENVDRWLKYNDSVVSVVDPMTEVFNQASTDGCANPYWLTYVRVGEETRFEMLKREVEGAEVQN</sequence>
<accession>A0A9P6NIH3</accession>
<dbReference type="InterPro" id="IPR038765">
    <property type="entry name" value="Papain-like_cys_pep_sf"/>
</dbReference>
<dbReference type="PROSITE" id="PS50235">
    <property type="entry name" value="USP_3"/>
    <property type="match status" value="1"/>
</dbReference>
<dbReference type="InterPro" id="IPR044635">
    <property type="entry name" value="UBP14-like"/>
</dbReference>
<evidence type="ECO:0000256" key="2">
    <source>
        <dbReference type="ARBA" id="ARBA00012759"/>
    </source>
</evidence>
<dbReference type="PROSITE" id="PS00973">
    <property type="entry name" value="USP_2"/>
    <property type="match status" value="1"/>
</dbReference>
<dbReference type="EC" id="3.4.19.12" evidence="2"/>
<evidence type="ECO:0000256" key="5">
    <source>
        <dbReference type="ARBA" id="ARBA00022801"/>
    </source>
</evidence>
<feature type="region of interest" description="Disordered" evidence="8">
    <location>
        <begin position="753"/>
        <end position="775"/>
    </location>
</feature>
<comment type="catalytic activity">
    <reaction evidence="1">
        <text>Thiol-dependent hydrolysis of ester, thioester, amide, peptide and isopeptide bonds formed by the C-terminal Gly of ubiquitin (a 76-residue protein attached to proteins as an intracellular targeting signal).</text>
        <dbReference type="EC" id="3.4.19.12"/>
    </reaction>
</comment>
<evidence type="ECO:0000259" key="9">
    <source>
        <dbReference type="PROSITE" id="PS50235"/>
    </source>
</evidence>
<evidence type="ECO:0000313" key="10">
    <source>
        <dbReference type="EMBL" id="KAG0146217.1"/>
    </source>
</evidence>
<evidence type="ECO:0000256" key="7">
    <source>
        <dbReference type="SAM" id="Coils"/>
    </source>
</evidence>
<protein>
    <recommendedName>
        <fullName evidence="2">ubiquitinyl hydrolase 1</fullName>
        <ecNumber evidence="2">3.4.19.12</ecNumber>
    </recommendedName>
</protein>
<dbReference type="Pfam" id="PF00443">
    <property type="entry name" value="UCH"/>
    <property type="match status" value="1"/>
</dbReference>
<keyword evidence="11" id="KW-1185">Reference proteome</keyword>
<dbReference type="InterPro" id="IPR025305">
    <property type="entry name" value="UCH_repeat_domain"/>
</dbReference>
<dbReference type="SUPFAM" id="SSF54001">
    <property type="entry name" value="Cysteine proteinases"/>
    <property type="match status" value="1"/>
</dbReference>
<keyword evidence="7" id="KW-0175">Coiled coil</keyword>
<feature type="domain" description="USP" evidence="9">
    <location>
        <begin position="646"/>
        <end position="1280"/>
    </location>
</feature>
<dbReference type="InterPro" id="IPR018200">
    <property type="entry name" value="USP_CS"/>
</dbReference>
<proteinExistence type="predicted"/>
<gene>
    <name evidence="10" type="ORF">CROQUDRAFT_44674</name>
</gene>
<evidence type="ECO:0000256" key="1">
    <source>
        <dbReference type="ARBA" id="ARBA00000707"/>
    </source>
</evidence>
<evidence type="ECO:0000313" key="11">
    <source>
        <dbReference type="Proteomes" id="UP000886653"/>
    </source>
</evidence>
<dbReference type="OrthoDB" id="2420415at2759"/>
<dbReference type="InterPro" id="IPR001394">
    <property type="entry name" value="Peptidase_C19_UCH"/>
</dbReference>
<comment type="caution">
    <text evidence="10">The sequence shown here is derived from an EMBL/GenBank/DDBJ whole genome shotgun (WGS) entry which is preliminary data.</text>
</comment>
<feature type="region of interest" description="Disordered" evidence="8">
    <location>
        <begin position="801"/>
        <end position="823"/>
    </location>
</feature>
<dbReference type="GO" id="GO:0004843">
    <property type="term" value="F:cysteine-type deubiquitinase activity"/>
    <property type="evidence" value="ECO:0007669"/>
    <property type="project" value="UniProtKB-EC"/>
</dbReference>
<dbReference type="GO" id="GO:0016579">
    <property type="term" value="P:protein deubiquitination"/>
    <property type="evidence" value="ECO:0007669"/>
    <property type="project" value="InterPro"/>
</dbReference>
<dbReference type="GO" id="GO:0070628">
    <property type="term" value="F:proteasome binding"/>
    <property type="evidence" value="ECO:0007669"/>
    <property type="project" value="TreeGrafter"/>
</dbReference>
<keyword evidence="4" id="KW-0833">Ubl conjugation pathway</keyword>
<evidence type="ECO:0000256" key="8">
    <source>
        <dbReference type="SAM" id="MobiDB-lite"/>
    </source>
</evidence>
<dbReference type="EMBL" id="MU167264">
    <property type="protein sequence ID" value="KAG0146217.1"/>
    <property type="molecule type" value="Genomic_DNA"/>
</dbReference>
<evidence type="ECO:0000256" key="3">
    <source>
        <dbReference type="ARBA" id="ARBA00022670"/>
    </source>
</evidence>
<keyword evidence="5" id="KW-0378">Hydrolase</keyword>
<dbReference type="PANTHER" id="PTHR43982:SF6">
    <property type="entry name" value="UBIQUITIN CARBOXYL-TERMINAL HYDROLASE 2-RELATED"/>
    <property type="match status" value="1"/>
</dbReference>
<dbReference type="PANTHER" id="PTHR43982">
    <property type="entry name" value="UBIQUITIN CARBOXYL-TERMINAL HYDROLASE"/>
    <property type="match status" value="1"/>
</dbReference>
<reference evidence="10" key="1">
    <citation type="submission" date="2013-11" db="EMBL/GenBank/DDBJ databases">
        <title>Genome sequence of the fusiform rust pathogen reveals effectors for host alternation and coevolution with pine.</title>
        <authorList>
            <consortium name="DOE Joint Genome Institute"/>
            <person name="Smith K."/>
            <person name="Pendleton A."/>
            <person name="Kubisiak T."/>
            <person name="Anderson C."/>
            <person name="Salamov A."/>
            <person name="Aerts A."/>
            <person name="Riley R."/>
            <person name="Clum A."/>
            <person name="Lindquist E."/>
            <person name="Ence D."/>
            <person name="Campbell M."/>
            <person name="Kronenberg Z."/>
            <person name="Feau N."/>
            <person name="Dhillon B."/>
            <person name="Hamelin R."/>
            <person name="Burleigh J."/>
            <person name="Smith J."/>
            <person name="Yandell M."/>
            <person name="Nelson C."/>
            <person name="Grigoriev I."/>
            <person name="Davis J."/>
        </authorList>
    </citation>
    <scope>NUCLEOTIDE SEQUENCE</scope>
    <source>
        <strain evidence="10">G11</strain>
    </source>
</reference>
<keyword evidence="6" id="KW-0788">Thiol protease</keyword>
<organism evidence="10 11">
    <name type="scientific">Cronartium quercuum f. sp. fusiforme G11</name>
    <dbReference type="NCBI Taxonomy" id="708437"/>
    <lineage>
        <taxon>Eukaryota</taxon>
        <taxon>Fungi</taxon>
        <taxon>Dikarya</taxon>
        <taxon>Basidiomycota</taxon>
        <taxon>Pucciniomycotina</taxon>
        <taxon>Pucciniomycetes</taxon>
        <taxon>Pucciniales</taxon>
        <taxon>Coleosporiaceae</taxon>
        <taxon>Cronartium</taxon>
    </lineage>
</organism>
<dbReference type="Gene3D" id="3.90.70.10">
    <property type="entry name" value="Cysteine proteinases"/>
    <property type="match status" value="2"/>
</dbReference>
<feature type="coiled-coil region" evidence="7">
    <location>
        <begin position="1170"/>
        <end position="1197"/>
    </location>
</feature>
<keyword evidence="3" id="KW-0645">Protease</keyword>
<dbReference type="GO" id="GO:0043161">
    <property type="term" value="P:proteasome-mediated ubiquitin-dependent protein catabolic process"/>
    <property type="evidence" value="ECO:0007669"/>
    <property type="project" value="InterPro"/>
</dbReference>
<feature type="compositionally biased region" description="Polar residues" evidence="8">
    <location>
        <begin position="763"/>
        <end position="775"/>
    </location>
</feature>
<name>A0A9P6NIH3_9BASI</name>
<evidence type="ECO:0000256" key="4">
    <source>
        <dbReference type="ARBA" id="ARBA00022786"/>
    </source>
</evidence>
<dbReference type="Proteomes" id="UP000886653">
    <property type="component" value="Unassembled WGS sequence"/>
</dbReference>
<dbReference type="Pfam" id="PF13446">
    <property type="entry name" value="RPT"/>
    <property type="match status" value="1"/>
</dbReference>